<dbReference type="EMBL" id="CP034562">
    <property type="protein sequence ID" value="AZQ63712.1"/>
    <property type="molecule type" value="Genomic_DNA"/>
</dbReference>
<proteinExistence type="predicted"/>
<organism evidence="1 2">
    <name type="scientific">Flammeovirga pectinis</name>
    <dbReference type="NCBI Taxonomy" id="2494373"/>
    <lineage>
        <taxon>Bacteria</taxon>
        <taxon>Pseudomonadati</taxon>
        <taxon>Bacteroidota</taxon>
        <taxon>Cytophagia</taxon>
        <taxon>Cytophagales</taxon>
        <taxon>Flammeovirgaceae</taxon>
        <taxon>Flammeovirga</taxon>
    </lineage>
</organism>
<dbReference type="RefSeq" id="WP_126616680.1">
    <property type="nucleotide sequence ID" value="NZ_CP034562.1"/>
</dbReference>
<name>A0A3Q9FQJ2_9BACT</name>
<protein>
    <submittedName>
        <fullName evidence="1">DUF4493 domain-containing protein</fullName>
    </submittedName>
</protein>
<dbReference type="PROSITE" id="PS51257">
    <property type="entry name" value="PROKAR_LIPOPROTEIN"/>
    <property type="match status" value="1"/>
</dbReference>
<gene>
    <name evidence="1" type="ORF">EI427_16220</name>
</gene>
<keyword evidence="2" id="KW-1185">Reference proteome</keyword>
<evidence type="ECO:0000313" key="1">
    <source>
        <dbReference type="EMBL" id="AZQ63712.1"/>
    </source>
</evidence>
<dbReference type="KEGG" id="fll:EI427_16220"/>
<dbReference type="OrthoDB" id="1004173at2"/>
<dbReference type="Proteomes" id="UP000267268">
    <property type="component" value="Chromosome 1"/>
</dbReference>
<reference evidence="1 2" key="1">
    <citation type="submission" date="2018-12" db="EMBL/GenBank/DDBJ databases">
        <title>Flammeovirga pectinis sp. nov., isolated from the gut of the Korean scallop, Patinopecten yessoensis.</title>
        <authorList>
            <person name="Bae J.-W."/>
            <person name="Jeong Y.-S."/>
            <person name="Kang W."/>
        </authorList>
    </citation>
    <scope>NUCLEOTIDE SEQUENCE [LARGE SCALE GENOMIC DNA]</scope>
    <source>
        <strain evidence="1 2">L12M1</strain>
    </source>
</reference>
<dbReference type="AlphaFoldDB" id="A0A3Q9FQJ2"/>
<dbReference type="Pfam" id="PF14900">
    <property type="entry name" value="DUF4493"/>
    <property type="match status" value="1"/>
</dbReference>
<dbReference type="InterPro" id="IPR027840">
    <property type="entry name" value="DUF4493"/>
</dbReference>
<accession>A0A3Q9FQJ2</accession>
<evidence type="ECO:0000313" key="2">
    <source>
        <dbReference type="Proteomes" id="UP000267268"/>
    </source>
</evidence>
<sequence length="393" mass="43490">MKIKSYSYIVITTLTLILIGCNMLEGETEIPSAKGSLALNMSGDGTLIPVSFLREKNTVDVSNYCVEIRDTNGVLVKFYEKYADVPDKIDIRKGTYLIKASSDLNQLDAIFDCPYYEGTTTVEVKSGKVVEAKVICSLINMKVNISYSSDFDTYFSTYEAIVTNGKIGGELIFSKNEVRSAYFLPSPLTITLNVTSKDGLTNFRKEFLISDVSAKDYHEIKFSPYIGVGDASLTIKIDDKMNEKDVVITGPSTLPPDALEVEGDGFDIGKEFEINKGETPTVKINIEAPKLIQHLIVTIDSRKLTKEELVKVGLDDTFDLATIDPTSPLGTNLKNLGFISDDPIQGKDRMVFNLSQFMPMLALFGAETHRFNIKVIDKDGVEIEKTLTIKINA</sequence>